<evidence type="ECO:0000313" key="1">
    <source>
        <dbReference type="EMBL" id="KAK2558277.1"/>
    </source>
</evidence>
<gene>
    <name evidence="1" type="ORF">P5673_019399</name>
</gene>
<organism evidence="1 2">
    <name type="scientific">Acropora cervicornis</name>
    <name type="common">Staghorn coral</name>
    <dbReference type="NCBI Taxonomy" id="6130"/>
    <lineage>
        <taxon>Eukaryota</taxon>
        <taxon>Metazoa</taxon>
        <taxon>Cnidaria</taxon>
        <taxon>Anthozoa</taxon>
        <taxon>Hexacorallia</taxon>
        <taxon>Scleractinia</taxon>
        <taxon>Astrocoeniina</taxon>
        <taxon>Acroporidae</taxon>
        <taxon>Acropora</taxon>
    </lineage>
</organism>
<reference evidence="1" key="1">
    <citation type="journal article" date="2023" name="G3 (Bethesda)">
        <title>Whole genome assembly and annotation of the endangered Caribbean coral Acropora cervicornis.</title>
        <authorList>
            <person name="Selwyn J.D."/>
            <person name="Vollmer S.V."/>
        </authorList>
    </citation>
    <scope>NUCLEOTIDE SEQUENCE</scope>
    <source>
        <strain evidence="1">K2</strain>
    </source>
</reference>
<sequence>MDLMKGGEWFLIPSSNKRSATDGCRVTYPSEPTVKPTGFSTMANTPSFSPVKDNIDGILTFLLHIICCSDPLTYHSKEFAIRNGEFYNSIIKKTCHIECIIGTKSHSLWTIKITLITKGTYKPAKRNNEQKKNFPNELGTESKRFKMAVSYGVSSEGLAT</sequence>
<accession>A0AAD9QBI9</accession>
<evidence type="ECO:0000313" key="2">
    <source>
        <dbReference type="Proteomes" id="UP001249851"/>
    </source>
</evidence>
<reference evidence="1" key="2">
    <citation type="journal article" date="2023" name="Science">
        <title>Genomic signatures of disease resistance in endangered staghorn corals.</title>
        <authorList>
            <person name="Vollmer S.V."/>
            <person name="Selwyn J.D."/>
            <person name="Despard B.A."/>
            <person name="Roesel C.L."/>
        </authorList>
    </citation>
    <scope>NUCLEOTIDE SEQUENCE</scope>
    <source>
        <strain evidence="1">K2</strain>
    </source>
</reference>
<comment type="caution">
    <text evidence="1">The sequence shown here is derived from an EMBL/GenBank/DDBJ whole genome shotgun (WGS) entry which is preliminary data.</text>
</comment>
<dbReference type="EMBL" id="JARQWQ010000045">
    <property type="protein sequence ID" value="KAK2558277.1"/>
    <property type="molecule type" value="Genomic_DNA"/>
</dbReference>
<name>A0AAD9QBI9_ACRCE</name>
<proteinExistence type="predicted"/>
<dbReference type="AlphaFoldDB" id="A0AAD9QBI9"/>
<dbReference type="Proteomes" id="UP001249851">
    <property type="component" value="Unassembled WGS sequence"/>
</dbReference>
<protein>
    <submittedName>
        <fullName evidence="1">Uncharacterized protein</fullName>
    </submittedName>
</protein>
<keyword evidence="2" id="KW-1185">Reference proteome</keyword>